<feature type="signal peptide" evidence="1">
    <location>
        <begin position="1"/>
        <end position="32"/>
    </location>
</feature>
<sequence length="454" mass="51632">MQSIYFFFANLMRNMLQMLGLAWLSLGFTANADSADRPSLAAMEIPGSGEFASMDLDDALAKLSDGAALPMETRRALEKQRLFAMLERESAPWSMNHPRHRLLDALLAYQKYYERSVSDIDKFRTLFKGVNKNQKAILDSAVKYSKKFDRVEAKLKENQKLCDKISKFGMKYYNISAAELKKHEHIMKASGKNMDRVSASQSLKHFVRDWTSAGELERKNTFPCLIETMDTMFPERKEAASPLKVLLPGSGLNRLAHEIAALDGFEVVANEWSTFMNVAYRYLEANPDKNASTFHPFVDGWSHHANENDMLRKLSFPERKADPDSILVVEGDFTTVFATEAGTYDIVLTYFFIDTARNLMAYFDTIKMVLKPGGKWINLGPLLYGTGPFVQLSLEEVIQVTEAMGFKYLDTDEKWGDITLEGRTPRGMEAVYSFNDRALTRSAYKAQFWVAEKK</sequence>
<evidence type="ECO:0000256" key="1">
    <source>
        <dbReference type="SAM" id="SignalP"/>
    </source>
</evidence>
<dbReference type="InterPro" id="IPR029063">
    <property type="entry name" value="SAM-dependent_MTases_sf"/>
</dbReference>
<dbReference type="InterPro" id="IPR012901">
    <property type="entry name" value="CARME"/>
</dbReference>
<dbReference type="PANTHER" id="PTHR12303">
    <property type="entry name" value="CARNOSINE N-METHYLTRANSFERASE"/>
    <property type="match status" value="1"/>
</dbReference>
<dbReference type="GO" id="GO:0008757">
    <property type="term" value="F:S-adenosylmethionine-dependent methyltransferase activity"/>
    <property type="evidence" value="ECO:0007669"/>
    <property type="project" value="InterPro"/>
</dbReference>
<dbReference type="SUPFAM" id="SSF53335">
    <property type="entry name" value="S-adenosyl-L-methionine-dependent methyltransferases"/>
    <property type="match status" value="1"/>
</dbReference>
<gene>
    <name evidence="2" type="ORF">VHEMI08345</name>
</gene>
<feature type="chain" id="PRO_5001979853" evidence="1">
    <location>
        <begin position="33"/>
        <end position="454"/>
    </location>
</feature>
<dbReference type="HOGENOM" id="CLU_030612_2_0_1"/>
<dbReference type="Proteomes" id="UP000039046">
    <property type="component" value="Unassembled WGS sequence"/>
</dbReference>
<dbReference type="PANTHER" id="PTHR12303:SF13">
    <property type="match status" value="1"/>
</dbReference>
<evidence type="ECO:0000313" key="2">
    <source>
        <dbReference type="EMBL" id="CEJ92712.1"/>
    </source>
</evidence>
<protein>
    <submittedName>
        <fullName evidence="2">Uncharacterized protein</fullName>
    </submittedName>
</protein>
<dbReference type="SMART" id="SM01296">
    <property type="entry name" value="N2227"/>
    <property type="match status" value="1"/>
</dbReference>
<name>A0A0A1TPL1_9HYPO</name>
<dbReference type="STRING" id="1531966.A0A0A1TPL1"/>
<accession>A0A0A1TPL1</accession>
<keyword evidence="3" id="KW-1185">Reference proteome</keyword>
<dbReference type="Gene3D" id="3.40.50.150">
    <property type="entry name" value="Vaccinia Virus protein VP39"/>
    <property type="match status" value="1"/>
</dbReference>
<reference evidence="2 3" key="1">
    <citation type="journal article" date="2015" name="Genome Announc.">
        <title>Draft Genome Sequence and Gene Annotation of the Entomopathogenic Fungus Verticillium hemipterigenum.</title>
        <authorList>
            <person name="Horn F."/>
            <person name="Habel A."/>
            <person name="Scharf D.H."/>
            <person name="Dworschak J."/>
            <person name="Brakhage A.A."/>
            <person name="Guthke R."/>
            <person name="Hertweck C."/>
            <person name="Linde J."/>
        </authorList>
    </citation>
    <scope>NUCLEOTIDE SEQUENCE [LARGE SCALE GENOMIC DNA]</scope>
</reference>
<organism evidence="2 3">
    <name type="scientific">[Torrubiella] hemipterigena</name>
    <dbReference type="NCBI Taxonomy" id="1531966"/>
    <lineage>
        <taxon>Eukaryota</taxon>
        <taxon>Fungi</taxon>
        <taxon>Dikarya</taxon>
        <taxon>Ascomycota</taxon>
        <taxon>Pezizomycotina</taxon>
        <taxon>Sordariomycetes</taxon>
        <taxon>Hypocreomycetidae</taxon>
        <taxon>Hypocreales</taxon>
        <taxon>Clavicipitaceae</taxon>
        <taxon>Clavicipitaceae incertae sedis</taxon>
        <taxon>'Torrubiella' clade</taxon>
    </lineage>
</organism>
<dbReference type="OrthoDB" id="978at2759"/>
<proteinExistence type="predicted"/>
<dbReference type="CDD" id="cd02440">
    <property type="entry name" value="AdoMet_MTases"/>
    <property type="match status" value="1"/>
</dbReference>
<dbReference type="Pfam" id="PF07942">
    <property type="entry name" value="CARME"/>
    <property type="match status" value="1"/>
</dbReference>
<dbReference type="AlphaFoldDB" id="A0A0A1TPL1"/>
<keyword evidence="1" id="KW-0732">Signal</keyword>
<evidence type="ECO:0000313" key="3">
    <source>
        <dbReference type="Proteomes" id="UP000039046"/>
    </source>
</evidence>
<dbReference type="EMBL" id="CDHN01000005">
    <property type="protein sequence ID" value="CEJ92712.1"/>
    <property type="molecule type" value="Genomic_DNA"/>
</dbReference>